<name>A0ABY7E6U4_MYAAR</name>
<protein>
    <submittedName>
        <fullName evidence="1">Uncharacterized protein</fullName>
    </submittedName>
</protein>
<evidence type="ECO:0000313" key="2">
    <source>
        <dbReference type="Proteomes" id="UP001164746"/>
    </source>
</evidence>
<sequence length="176" mass="19863">AGSLDALAFLPVDKVADGMRALKEAAPEGTMGLVDYFDRTYVTGSYRSVVGAGGTLRFRRTPPRFHPQTWNVREATLQDRQKTNNMCESWNKSFKHLVGHNNPSLWTILGCLQKDAAMSEAVILRYEEGQPESKRVRKSAANHQKRVKNLCQQHERGEKTMAQFLIAMGQCIRLAR</sequence>
<gene>
    <name evidence="1" type="ORF">MAR_020036</name>
</gene>
<reference evidence="1" key="1">
    <citation type="submission" date="2022-11" db="EMBL/GenBank/DDBJ databases">
        <title>Centuries of genome instability and evolution in soft-shell clam transmissible cancer (bioRxiv).</title>
        <authorList>
            <person name="Hart S.F.M."/>
            <person name="Yonemitsu M.A."/>
            <person name="Giersch R.M."/>
            <person name="Beal B.F."/>
            <person name="Arriagada G."/>
            <person name="Davis B.W."/>
            <person name="Ostrander E.A."/>
            <person name="Goff S.P."/>
            <person name="Metzger M.J."/>
        </authorList>
    </citation>
    <scope>NUCLEOTIDE SEQUENCE</scope>
    <source>
        <strain evidence="1">MELC-2E11</strain>
        <tissue evidence="1">Siphon/mantle</tissue>
    </source>
</reference>
<accession>A0ABY7E6U4</accession>
<dbReference type="EMBL" id="CP111016">
    <property type="protein sequence ID" value="WAR04667.1"/>
    <property type="molecule type" value="Genomic_DNA"/>
</dbReference>
<feature type="non-terminal residue" evidence="1">
    <location>
        <position position="176"/>
    </location>
</feature>
<proteinExistence type="predicted"/>
<keyword evidence="2" id="KW-1185">Reference proteome</keyword>
<organism evidence="1 2">
    <name type="scientific">Mya arenaria</name>
    <name type="common">Soft-shell clam</name>
    <dbReference type="NCBI Taxonomy" id="6604"/>
    <lineage>
        <taxon>Eukaryota</taxon>
        <taxon>Metazoa</taxon>
        <taxon>Spiralia</taxon>
        <taxon>Lophotrochozoa</taxon>
        <taxon>Mollusca</taxon>
        <taxon>Bivalvia</taxon>
        <taxon>Autobranchia</taxon>
        <taxon>Heteroconchia</taxon>
        <taxon>Euheterodonta</taxon>
        <taxon>Imparidentia</taxon>
        <taxon>Neoheterodontei</taxon>
        <taxon>Myida</taxon>
        <taxon>Myoidea</taxon>
        <taxon>Myidae</taxon>
        <taxon>Mya</taxon>
    </lineage>
</organism>
<evidence type="ECO:0000313" key="1">
    <source>
        <dbReference type="EMBL" id="WAR04667.1"/>
    </source>
</evidence>
<dbReference type="Proteomes" id="UP001164746">
    <property type="component" value="Chromosome 5"/>
</dbReference>